<name>A0A316GK50_9RHOB</name>
<comment type="caution">
    <text evidence="1">The sequence shown here is derived from an EMBL/GenBank/DDBJ whole genome shotgun (WGS) entry which is preliminary data.</text>
</comment>
<organism evidence="1 2">
    <name type="scientific">Roseicyclus mahoneyensis</name>
    <dbReference type="NCBI Taxonomy" id="164332"/>
    <lineage>
        <taxon>Bacteria</taxon>
        <taxon>Pseudomonadati</taxon>
        <taxon>Pseudomonadota</taxon>
        <taxon>Alphaproteobacteria</taxon>
        <taxon>Rhodobacterales</taxon>
        <taxon>Roseobacteraceae</taxon>
        <taxon>Roseicyclus</taxon>
    </lineage>
</organism>
<gene>
    <name evidence="1" type="ORF">C7455_103133</name>
</gene>
<sequence length="192" mass="19996">MSTIGHNGGPSMEPGFGFRKLAWTRARAELMPTLPLEVVRLRVKRAARLGLPYKTYATIRATSGQDIVGFLFSGNALELRVGQVALGQEVMARLAGLEGAAHRLAAIYAPSPPEAVLAANPGLIDAALRAPGFTATWRETRDSLRGALAARRLPCDGVVLVAATAVERGWGAAAGLGGVIDRDILFAAGGAA</sequence>
<reference evidence="1 2" key="1">
    <citation type="submission" date="2018-05" db="EMBL/GenBank/DDBJ databases">
        <title>Genomic Encyclopedia of Type Strains, Phase IV (KMG-IV): sequencing the most valuable type-strain genomes for metagenomic binning, comparative biology and taxonomic classification.</title>
        <authorList>
            <person name="Goeker M."/>
        </authorList>
    </citation>
    <scope>NUCLEOTIDE SEQUENCE [LARGE SCALE GENOMIC DNA]</scope>
    <source>
        <strain evidence="1 2">DSM 16097</strain>
    </source>
</reference>
<evidence type="ECO:0000313" key="1">
    <source>
        <dbReference type="EMBL" id="PWK60935.1"/>
    </source>
</evidence>
<evidence type="ECO:0000313" key="2">
    <source>
        <dbReference type="Proteomes" id="UP000245708"/>
    </source>
</evidence>
<proteinExistence type="predicted"/>
<dbReference type="RefSeq" id="WP_109667092.1">
    <property type="nucleotide sequence ID" value="NZ_QGGW01000003.1"/>
</dbReference>
<protein>
    <submittedName>
        <fullName evidence="1">Uncharacterized protein</fullName>
    </submittedName>
</protein>
<dbReference type="EMBL" id="QGGW01000003">
    <property type="protein sequence ID" value="PWK60935.1"/>
    <property type="molecule type" value="Genomic_DNA"/>
</dbReference>
<dbReference type="Proteomes" id="UP000245708">
    <property type="component" value="Unassembled WGS sequence"/>
</dbReference>
<keyword evidence="2" id="KW-1185">Reference proteome</keyword>
<accession>A0A316GK50</accession>
<dbReference type="AlphaFoldDB" id="A0A316GK50"/>
<dbReference type="OrthoDB" id="7644647at2"/>